<dbReference type="PANTHER" id="PTHR47396:SF1">
    <property type="entry name" value="ATP-DEPENDENT HELICASE IRC3-RELATED"/>
    <property type="match status" value="1"/>
</dbReference>
<dbReference type="InterPro" id="IPR027417">
    <property type="entry name" value="P-loop_NTPase"/>
</dbReference>
<dbReference type="RefSeq" id="WP_377153165.1">
    <property type="nucleotide sequence ID" value="NZ_JBHSAF010000014.1"/>
</dbReference>
<dbReference type="SUPFAM" id="SSF57829">
    <property type="entry name" value="Zn-binding ribosomal proteins"/>
    <property type="match status" value="1"/>
</dbReference>
<dbReference type="SMART" id="SM00490">
    <property type="entry name" value="HELICc"/>
    <property type="match status" value="1"/>
</dbReference>
<dbReference type="PROSITE" id="PS51192">
    <property type="entry name" value="HELICASE_ATP_BIND_1"/>
    <property type="match status" value="1"/>
</dbReference>
<comment type="caution">
    <text evidence="3">The sequence shown here is derived from an EMBL/GenBank/DDBJ whole genome shotgun (WGS) entry which is preliminary data.</text>
</comment>
<proteinExistence type="predicted"/>
<feature type="domain" description="Helicase C-terminal" evidence="2">
    <location>
        <begin position="247"/>
        <end position="392"/>
    </location>
</feature>
<dbReference type="EMBL" id="JBHSAF010000014">
    <property type="protein sequence ID" value="MFC3914368.1"/>
    <property type="molecule type" value="Genomic_DNA"/>
</dbReference>
<keyword evidence="3" id="KW-0378">Hydrolase</keyword>
<dbReference type="Pfam" id="PF00271">
    <property type="entry name" value="Helicase_C"/>
    <property type="match status" value="1"/>
</dbReference>
<evidence type="ECO:0000259" key="1">
    <source>
        <dbReference type="PROSITE" id="PS51192"/>
    </source>
</evidence>
<dbReference type="InterPro" id="IPR050742">
    <property type="entry name" value="Helicase_Restrict-Modif_Enz"/>
</dbReference>
<keyword evidence="4" id="KW-1185">Reference proteome</keyword>
<dbReference type="CDD" id="cd18799">
    <property type="entry name" value="SF2_C_EcoAI-like"/>
    <property type="match status" value="1"/>
</dbReference>
<dbReference type="PANTHER" id="PTHR47396">
    <property type="entry name" value="TYPE I RESTRICTION ENZYME ECOKI R PROTEIN"/>
    <property type="match status" value="1"/>
</dbReference>
<dbReference type="Pfam" id="PF04851">
    <property type="entry name" value="ResIII"/>
    <property type="match status" value="1"/>
</dbReference>
<name>A0ABV8CQT0_9GAMM</name>
<protein>
    <submittedName>
        <fullName evidence="3">DEAD/DEAH box helicase</fullName>
        <ecNumber evidence="3">3.6.4.-</ecNumber>
    </submittedName>
</protein>
<evidence type="ECO:0000313" key="4">
    <source>
        <dbReference type="Proteomes" id="UP001595692"/>
    </source>
</evidence>
<evidence type="ECO:0000313" key="3">
    <source>
        <dbReference type="EMBL" id="MFC3914368.1"/>
    </source>
</evidence>
<dbReference type="CDD" id="cd17926">
    <property type="entry name" value="DEXHc_RE"/>
    <property type="match status" value="1"/>
</dbReference>
<dbReference type="EC" id="3.6.4.-" evidence="3"/>
<dbReference type="InterPro" id="IPR011332">
    <property type="entry name" value="Ribosomal_zn-bd"/>
</dbReference>
<accession>A0ABV8CQT0</accession>
<dbReference type="Gene3D" id="3.40.50.300">
    <property type="entry name" value="P-loop containing nucleotide triphosphate hydrolases"/>
    <property type="match status" value="2"/>
</dbReference>
<dbReference type="InterPro" id="IPR001650">
    <property type="entry name" value="Helicase_C-like"/>
</dbReference>
<reference evidence="4" key="1">
    <citation type="journal article" date="2019" name="Int. J. Syst. Evol. Microbiol.">
        <title>The Global Catalogue of Microorganisms (GCM) 10K type strain sequencing project: providing services to taxonomists for standard genome sequencing and annotation.</title>
        <authorList>
            <consortium name="The Broad Institute Genomics Platform"/>
            <consortium name="The Broad Institute Genome Sequencing Center for Infectious Disease"/>
            <person name="Wu L."/>
            <person name="Ma J."/>
        </authorList>
    </citation>
    <scope>NUCLEOTIDE SEQUENCE [LARGE SCALE GENOMIC DNA]</scope>
    <source>
        <strain evidence="4">CCUG 54939</strain>
    </source>
</reference>
<dbReference type="GO" id="GO:0016787">
    <property type="term" value="F:hydrolase activity"/>
    <property type="evidence" value="ECO:0007669"/>
    <property type="project" value="UniProtKB-KW"/>
</dbReference>
<sequence>MSGHLTLRPYQLDAVNAVVRHFRRQSTPAVIVLPTGAGKSLVIGELARLARGRVLVLAHVKELVAQNHAKYEALGFDSALRADIFSAGLGQKQSERRVIFGSIQSVARHLDEFTAPISLLIIDECHRLSDDDDSQYRQLIDHLRQHNPTLRILGLTATPYRLGFGYIYNYHYRGMVRSHEPRLFRDCIYELPLRQMIKQGYLTPPRLIDAPAVHYDFSQLQPRDNGLFSEVDLDRELRRQQRVTPRIVAQIVDYASQRQGVMIFAATVEHAREVCQLLPTGQAGLITGGTPLAERDAAIEAFKQQRLKYLVNVAVLTTGFDAPHVDLIAILRPTESVSLYQQIVGRGLRLSPGKQECLILDYAGNAYDLFAPEIGDPRPEADTVPVQVLCPACGFANQFWGRLDNNGGVIEHFGRRCHGFLQDDDGQREFCDYRFRAKYCTECGAANDIAARRCHQCDSLLYDADDRLKAALALKDAKVIRCAGMTFSLTSRQGRPRVRVTYHDEEGAELSEQLAFEGEIAIQRVNEFVARHWRAPGLAPEMTSLSALLAAEAQMRHPDFVIARKQGHVWRITEKIFDYQGRFRTAYAL</sequence>
<dbReference type="InterPro" id="IPR014001">
    <property type="entry name" value="Helicase_ATP-bd"/>
</dbReference>
<keyword evidence="3" id="KW-0067">ATP-binding</keyword>
<organism evidence="3 4">
    <name type="scientific">Pseudaeromonas sharmana</name>
    <dbReference type="NCBI Taxonomy" id="328412"/>
    <lineage>
        <taxon>Bacteria</taxon>
        <taxon>Pseudomonadati</taxon>
        <taxon>Pseudomonadota</taxon>
        <taxon>Gammaproteobacteria</taxon>
        <taxon>Aeromonadales</taxon>
        <taxon>Aeromonadaceae</taxon>
        <taxon>Pseudaeromonas</taxon>
    </lineage>
</organism>
<dbReference type="GO" id="GO:0004386">
    <property type="term" value="F:helicase activity"/>
    <property type="evidence" value="ECO:0007669"/>
    <property type="project" value="UniProtKB-KW"/>
</dbReference>
<dbReference type="PROSITE" id="PS51194">
    <property type="entry name" value="HELICASE_CTER"/>
    <property type="match status" value="1"/>
</dbReference>
<dbReference type="Proteomes" id="UP001595692">
    <property type="component" value="Unassembled WGS sequence"/>
</dbReference>
<keyword evidence="3" id="KW-0547">Nucleotide-binding</keyword>
<keyword evidence="3" id="KW-0347">Helicase</keyword>
<dbReference type="SUPFAM" id="SSF52540">
    <property type="entry name" value="P-loop containing nucleoside triphosphate hydrolases"/>
    <property type="match status" value="1"/>
</dbReference>
<dbReference type="SMART" id="SM00487">
    <property type="entry name" value="DEXDc"/>
    <property type="match status" value="1"/>
</dbReference>
<evidence type="ECO:0000259" key="2">
    <source>
        <dbReference type="PROSITE" id="PS51194"/>
    </source>
</evidence>
<feature type="domain" description="Helicase ATP-binding" evidence="1">
    <location>
        <begin position="20"/>
        <end position="177"/>
    </location>
</feature>
<dbReference type="InterPro" id="IPR006935">
    <property type="entry name" value="Helicase/UvrB_N"/>
</dbReference>
<gene>
    <name evidence="3" type="ORF">ACFOSS_12955</name>
</gene>